<comment type="caution">
    <text evidence="3">The sequence shown here is derived from an EMBL/GenBank/DDBJ whole genome shotgun (WGS) entry which is preliminary data.</text>
</comment>
<feature type="domain" description="TP-1001-like C-terminal" evidence="2">
    <location>
        <begin position="16"/>
        <end position="111"/>
    </location>
</feature>
<accession>A0A645JM47</accession>
<protein>
    <recommendedName>
        <fullName evidence="2">TP-1001-like C-terminal domain-containing protein</fullName>
    </recommendedName>
</protein>
<sequence>MVAFSKSSAEDSLSSELQAGLSSNNGCLTLARSPEWESPLLDAVVWGNHTTTTHEGFGSEDLAMSVSYLAQHNQWNNSKSEGSIDSTESTATRSFCRDKGKDTNSKEDWYICATKEATFGSANSEKRHTP</sequence>
<feature type="compositionally biased region" description="Basic and acidic residues" evidence="1">
    <location>
        <begin position="95"/>
        <end position="104"/>
    </location>
</feature>
<dbReference type="Pfam" id="PF26342">
    <property type="entry name" value="TP_1001_2nd"/>
    <property type="match status" value="1"/>
</dbReference>
<name>A0A645JM47_9ZZZZ</name>
<feature type="compositionally biased region" description="Polar residues" evidence="1">
    <location>
        <begin position="76"/>
        <end position="93"/>
    </location>
</feature>
<gene>
    <name evidence="3" type="ORF">SDC9_212467</name>
</gene>
<dbReference type="InterPro" id="IPR058683">
    <property type="entry name" value="TP_1001-like_C"/>
</dbReference>
<feature type="region of interest" description="Disordered" evidence="1">
    <location>
        <begin position="76"/>
        <end position="104"/>
    </location>
</feature>
<organism evidence="3">
    <name type="scientific">bioreactor metagenome</name>
    <dbReference type="NCBI Taxonomy" id="1076179"/>
    <lineage>
        <taxon>unclassified sequences</taxon>
        <taxon>metagenomes</taxon>
        <taxon>ecological metagenomes</taxon>
    </lineage>
</organism>
<dbReference type="EMBL" id="VSSQ01145905">
    <property type="protein sequence ID" value="MPN64691.1"/>
    <property type="molecule type" value="Genomic_DNA"/>
</dbReference>
<proteinExistence type="predicted"/>
<evidence type="ECO:0000313" key="3">
    <source>
        <dbReference type="EMBL" id="MPN64691.1"/>
    </source>
</evidence>
<dbReference type="AlphaFoldDB" id="A0A645JM47"/>
<evidence type="ECO:0000259" key="2">
    <source>
        <dbReference type="Pfam" id="PF26342"/>
    </source>
</evidence>
<reference evidence="3" key="1">
    <citation type="submission" date="2019-08" db="EMBL/GenBank/DDBJ databases">
        <authorList>
            <person name="Kucharzyk K."/>
            <person name="Murdoch R.W."/>
            <person name="Higgins S."/>
            <person name="Loffler F."/>
        </authorList>
    </citation>
    <scope>NUCLEOTIDE SEQUENCE</scope>
</reference>
<evidence type="ECO:0000256" key="1">
    <source>
        <dbReference type="SAM" id="MobiDB-lite"/>
    </source>
</evidence>